<comment type="caution">
    <text evidence="1">The sequence shown here is derived from an EMBL/GenBank/DDBJ whole genome shotgun (WGS) entry which is preliminary data.</text>
</comment>
<evidence type="ECO:0000313" key="1">
    <source>
        <dbReference type="EMBL" id="KYO47080.1"/>
    </source>
</evidence>
<sequence>MYTKCTCPQHLGEWGIDDQSLVLLNNVVLPLNEQTEGCLTQELQTTQVCNLSREVKRPPKEVTVRKKIEIQNQSGAEAQQEGANPQPAAARTLEEDGCHLTTFCWYMCCALSSFRWSH</sequence>
<dbReference type="AlphaFoldDB" id="A0A151PDM8"/>
<evidence type="ECO:0000313" key="2">
    <source>
        <dbReference type="Proteomes" id="UP000050525"/>
    </source>
</evidence>
<protein>
    <submittedName>
        <fullName evidence="1">Uncharacterized protein</fullName>
    </submittedName>
</protein>
<proteinExistence type="predicted"/>
<gene>
    <name evidence="1" type="ORF">Y1Q_0013995</name>
</gene>
<dbReference type="Proteomes" id="UP000050525">
    <property type="component" value="Unassembled WGS sequence"/>
</dbReference>
<organism evidence="1 2">
    <name type="scientific">Alligator mississippiensis</name>
    <name type="common">American alligator</name>
    <dbReference type="NCBI Taxonomy" id="8496"/>
    <lineage>
        <taxon>Eukaryota</taxon>
        <taxon>Metazoa</taxon>
        <taxon>Chordata</taxon>
        <taxon>Craniata</taxon>
        <taxon>Vertebrata</taxon>
        <taxon>Euteleostomi</taxon>
        <taxon>Archelosauria</taxon>
        <taxon>Archosauria</taxon>
        <taxon>Crocodylia</taxon>
        <taxon>Alligatoridae</taxon>
        <taxon>Alligatorinae</taxon>
        <taxon>Alligator</taxon>
    </lineage>
</organism>
<accession>A0A151PDM8</accession>
<name>A0A151PDM8_ALLMI</name>
<reference evidence="1 2" key="1">
    <citation type="journal article" date="2012" name="Genome Biol.">
        <title>Sequencing three crocodilian genomes to illuminate the evolution of archosaurs and amniotes.</title>
        <authorList>
            <person name="St John J.A."/>
            <person name="Braun E.L."/>
            <person name="Isberg S.R."/>
            <person name="Miles L.G."/>
            <person name="Chong A.Y."/>
            <person name="Gongora J."/>
            <person name="Dalzell P."/>
            <person name="Moran C."/>
            <person name="Bed'hom B."/>
            <person name="Abzhanov A."/>
            <person name="Burgess S.C."/>
            <person name="Cooksey A.M."/>
            <person name="Castoe T.A."/>
            <person name="Crawford N.G."/>
            <person name="Densmore L.D."/>
            <person name="Drew J.C."/>
            <person name="Edwards S.V."/>
            <person name="Faircloth B.C."/>
            <person name="Fujita M.K."/>
            <person name="Greenwold M.J."/>
            <person name="Hoffmann F.G."/>
            <person name="Howard J.M."/>
            <person name="Iguchi T."/>
            <person name="Janes D.E."/>
            <person name="Khan S.Y."/>
            <person name="Kohno S."/>
            <person name="de Koning A.J."/>
            <person name="Lance S.L."/>
            <person name="McCarthy F.M."/>
            <person name="McCormack J.E."/>
            <person name="Merchant M.E."/>
            <person name="Peterson D.G."/>
            <person name="Pollock D.D."/>
            <person name="Pourmand N."/>
            <person name="Raney B.J."/>
            <person name="Roessler K.A."/>
            <person name="Sanford J.R."/>
            <person name="Sawyer R.H."/>
            <person name="Schmidt C.J."/>
            <person name="Triplett E.W."/>
            <person name="Tuberville T.D."/>
            <person name="Venegas-Anaya M."/>
            <person name="Howard J.T."/>
            <person name="Jarvis E.D."/>
            <person name="Guillette L.J.Jr."/>
            <person name="Glenn T.C."/>
            <person name="Green R.E."/>
            <person name="Ray D.A."/>
        </authorList>
    </citation>
    <scope>NUCLEOTIDE SEQUENCE [LARGE SCALE GENOMIC DNA]</scope>
    <source>
        <strain evidence="1">KSC_2009_1</strain>
    </source>
</reference>
<dbReference type="EMBL" id="AKHW03000483">
    <property type="protein sequence ID" value="KYO47080.1"/>
    <property type="molecule type" value="Genomic_DNA"/>
</dbReference>
<keyword evidence="2" id="KW-1185">Reference proteome</keyword>